<dbReference type="Proteomes" id="UP000199163">
    <property type="component" value="Unassembled WGS sequence"/>
</dbReference>
<name>A0A1G8IAT6_9BACI</name>
<dbReference type="NCBIfam" id="NF047581">
    <property type="entry name" value="gp105_phage_fam"/>
    <property type="match status" value="1"/>
</dbReference>
<dbReference type="InterPro" id="IPR021695">
    <property type="entry name" value="Phage_KPP10_Orf10"/>
</dbReference>
<dbReference type="OrthoDB" id="2601963at2"/>
<proteinExistence type="predicted"/>
<organism evidence="1 2">
    <name type="scientific">Alteribacillus persepolensis</name>
    <dbReference type="NCBI Taxonomy" id="568899"/>
    <lineage>
        <taxon>Bacteria</taxon>
        <taxon>Bacillati</taxon>
        <taxon>Bacillota</taxon>
        <taxon>Bacilli</taxon>
        <taxon>Bacillales</taxon>
        <taxon>Bacillaceae</taxon>
        <taxon>Alteribacillus</taxon>
    </lineage>
</organism>
<dbReference type="EMBL" id="FNDK01000023">
    <property type="protein sequence ID" value="SDI16004.1"/>
    <property type="molecule type" value="Genomic_DNA"/>
</dbReference>
<sequence length="129" mass="14062">MNYDPKDINIIINGNYAVGLGETMVSFEKSEDTASVSYGAQGDYSVAESHNTQGVITVTFQHNSPTLQNLRALHNSRTHFPCFITDKNDGNQVKAGGSDCRILTSPGGEFGNEISEVEAEITVLDYKEE</sequence>
<dbReference type="RefSeq" id="WP_091275641.1">
    <property type="nucleotide sequence ID" value="NZ_FNDK01000023.1"/>
</dbReference>
<evidence type="ECO:0008006" key="3">
    <source>
        <dbReference type="Google" id="ProtNLM"/>
    </source>
</evidence>
<accession>A0A1G8IAT6</accession>
<gene>
    <name evidence="1" type="ORF">SAMN05192534_12368</name>
</gene>
<protein>
    <recommendedName>
        <fullName evidence="3">DUF3277 domain-containing protein</fullName>
    </recommendedName>
</protein>
<dbReference type="STRING" id="568899.SAMN05192534_12368"/>
<keyword evidence="2" id="KW-1185">Reference proteome</keyword>
<evidence type="ECO:0000313" key="1">
    <source>
        <dbReference type="EMBL" id="SDI16004.1"/>
    </source>
</evidence>
<dbReference type="AlphaFoldDB" id="A0A1G8IAT6"/>
<evidence type="ECO:0000313" key="2">
    <source>
        <dbReference type="Proteomes" id="UP000199163"/>
    </source>
</evidence>
<reference evidence="1 2" key="1">
    <citation type="submission" date="2016-10" db="EMBL/GenBank/DDBJ databases">
        <authorList>
            <person name="de Groot N.N."/>
        </authorList>
    </citation>
    <scope>NUCLEOTIDE SEQUENCE [LARGE SCALE GENOMIC DNA]</scope>
    <source>
        <strain evidence="1 2">DSM 21632</strain>
    </source>
</reference>